<gene>
    <name evidence="7" type="ORF">Q8791_14140</name>
</gene>
<evidence type="ECO:0000256" key="1">
    <source>
        <dbReference type="ARBA" id="ARBA00005417"/>
    </source>
</evidence>
<keyword evidence="2" id="KW-0813">Transport</keyword>
<evidence type="ECO:0000313" key="7">
    <source>
        <dbReference type="EMBL" id="MEE2038361.1"/>
    </source>
</evidence>
<dbReference type="EMBL" id="JAUZMY010000012">
    <property type="protein sequence ID" value="MEE2038361.1"/>
    <property type="molecule type" value="Genomic_DNA"/>
</dbReference>
<dbReference type="InterPro" id="IPR003593">
    <property type="entry name" value="AAA+_ATPase"/>
</dbReference>
<keyword evidence="8" id="KW-1185">Reference proteome</keyword>
<evidence type="ECO:0000259" key="6">
    <source>
        <dbReference type="PROSITE" id="PS50893"/>
    </source>
</evidence>
<dbReference type="Proteomes" id="UP001356095">
    <property type="component" value="Unassembled WGS sequence"/>
</dbReference>
<feature type="domain" description="ABC transporter" evidence="6">
    <location>
        <begin position="2"/>
        <end position="227"/>
    </location>
</feature>
<name>A0ABU7K801_9ACTN</name>
<keyword evidence="4 7" id="KW-0067">ATP-binding</keyword>
<evidence type="ECO:0000256" key="2">
    <source>
        <dbReference type="ARBA" id="ARBA00022448"/>
    </source>
</evidence>
<comment type="similarity">
    <text evidence="1">Belongs to the ABC transporter superfamily.</text>
</comment>
<dbReference type="SUPFAM" id="SSF52540">
    <property type="entry name" value="P-loop containing nucleoside triphosphate hydrolases"/>
    <property type="match status" value="1"/>
</dbReference>
<keyword evidence="3" id="KW-0547">Nucleotide-binding</keyword>
<evidence type="ECO:0000256" key="5">
    <source>
        <dbReference type="SAM" id="MobiDB-lite"/>
    </source>
</evidence>
<organism evidence="7 8">
    <name type="scientific">Nocardiopsis codii</name>
    <dbReference type="NCBI Taxonomy" id="3065942"/>
    <lineage>
        <taxon>Bacteria</taxon>
        <taxon>Bacillati</taxon>
        <taxon>Actinomycetota</taxon>
        <taxon>Actinomycetes</taxon>
        <taxon>Streptosporangiales</taxon>
        <taxon>Nocardiopsidaceae</taxon>
        <taxon>Nocardiopsis</taxon>
    </lineage>
</organism>
<dbReference type="Pfam" id="PF00005">
    <property type="entry name" value="ABC_tran"/>
    <property type="match status" value="1"/>
</dbReference>
<evidence type="ECO:0000313" key="8">
    <source>
        <dbReference type="Proteomes" id="UP001356095"/>
    </source>
</evidence>
<feature type="region of interest" description="Disordered" evidence="5">
    <location>
        <begin position="236"/>
        <end position="261"/>
    </location>
</feature>
<protein>
    <submittedName>
        <fullName evidence="7">ATP-binding cassette domain-containing protein</fullName>
    </submittedName>
</protein>
<evidence type="ECO:0000256" key="4">
    <source>
        <dbReference type="ARBA" id="ARBA00022840"/>
    </source>
</evidence>
<reference evidence="7 8" key="1">
    <citation type="submission" date="2023-08" db="EMBL/GenBank/DDBJ databases">
        <authorList>
            <person name="Girao M."/>
            <person name="Carvalho M.F."/>
        </authorList>
    </citation>
    <scope>NUCLEOTIDE SEQUENCE [LARGE SCALE GENOMIC DNA]</scope>
    <source>
        <strain evidence="7 8">CT-R113</strain>
    </source>
</reference>
<accession>A0ABU7K801</accession>
<sequence length="261" mass="27204">MIEIRGLTRRFGAHTAVDGLTFTARPGQVTGFLGPNGAGKSTTLRVLLGLDRADAGTALIGGERYAELRRPATAVGAQLDGGGAHPARTARAHLGWIARANGLPASRVGEVLEGVGLGRSARARVRTFSLGMGQRLNLAAALLGDPGVLVMDEPVNGLDPEGIRWMRGFTRQLADEGRTVLLSSHFMGEIARIADHLVVVDRGRLVAEGAPDEVAEGHASLEDAFFALTERPHTADAGFGRWNPGGGNGATPDGRGNGGVR</sequence>
<dbReference type="PROSITE" id="PS50893">
    <property type="entry name" value="ABC_TRANSPORTER_2"/>
    <property type="match status" value="1"/>
</dbReference>
<dbReference type="SMART" id="SM00382">
    <property type="entry name" value="AAA"/>
    <property type="match status" value="1"/>
</dbReference>
<dbReference type="InterPro" id="IPR003439">
    <property type="entry name" value="ABC_transporter-like_ATP-bd"/>
</dbReference>
<dbReference type="Gene3D" id="3.40.50.300">
    <property type="entry name" value="P-loop containing nucleotide triphosphate hydrolases"/>
    <property type="match status" value="1"/>
</dbReference>
<dbReference type="InterPro" id="IPR027417">
    <property type="entry name" value="P-loop_NTPase"/>
</dbReference>
<dbReference type="GO" id="GO:0005524">
    <property type="term" value="F:ATP binding"/>
    <property type="evidence" value="ECO:0007669"/>
    <property type="project" value="UniProtKB-KW"/>
</dbReference>
<dbReference type="PANTHER" id="PTHR43335">
    <property type="entry name" value="ABC TRANSPORTER, ATP-BINDING PROTEIN"/>
    <property type="match status" value="1"/>
</dbReference>
<feature type="compositionally biased region" description="Gly residues" evidence="5">
    <location>
        <begin position="243"/>
        <end position="261"/>
    </location>
</feature>
<comment type="caution">
    <text evidence="7">The sequence shown here is derived from an EMBL/GenBank/DDBJ whole genome shotgun (WGS) entry which is preliminary data.</text>
</comment>
<evidence type="ECO:0000256" key="3">
    <source>
        <dbReference type="ARBA" id="ARBA00022741"/>
    </source>
</evidence>
<dbReference type="RefSeq" id="WP_330092143.1">
    <property type="nucleotide sequence ID" value="NZ_JAUZMY010000012.1"/>
</dbReference>
<proteinExistence type="inferred from homology"/>
<dbReference type="PANTHER" id="PTHR43335:SF4">
    <property type="entry name" value="ABC TRANSPORTER, ATP-BINDING PROTEIN"/>
    <property type="match status" value="1"/>
</dbReference>